<sequence length="261" mass="29146">MDTLVDMHCHLYAGLDDGPANDEEALAMCRIAWEEGTRHVAAVAHQNEQWEDVTPERIREAAGRLTKQLADEGIDLEIFPSAEVMLCPDLDDLFDKGQLLTIADAGKYLLIEMPHNLFIDPRPVGRVLIPSGVSMILAHAERYPELLRERGLIESLVEDGFLIQVNAGSITRPSSPDVERGVKSWLKRGIVHFLGSDGHSPRQRAPRMAEAHQRIVRLVGHRMAERICRENGLAVLHGRMLNVPPPEPAPTGWLRRLFSSS</sequence>
<reference evidence="5 6" key="1">
    <citation type="submission" date="2019-02" db="EMBL/GenBank/DDBJ databases">
        <title>Deep-cultivation of Planctomycetes and their phenomic and genomic characterization uncovers novel biology.</title>
        <authorList>
            <person name="Wiegand S."/>
            <person name="Jogler M."/>
            <person name="Boedeker C."/>
            <person name="Pinto D."/>
            <person name="Vollmers J."/>
            <person name="Rivas-Marin E."/>
            <person name="Kohn T."/>
            <person name="Peeters S.H."/>
            <person name="Heuer A."/>
            <person name="Rast P."/>
            <person name="Oberbeckmann S."/>
            <person name="Bunk B."/>
            <person name="Jeske O."/>
            <person name="Meyerdierks A."/>
            <person name="Storesund J.E."/>
            <person name="Kallscheuer N."/>
            <person name="Luecker S."/>
            <person name="Lage O.M."/>
            <person name="Pohl T."/>
            <person name="Merkel B.J."/>
            <person name="Hornburger P."/>
            <person name="Mueller R.-W."/>
            <person name="Bruemmer F."/>
            <person name="Labrenz M."/>
            <person name="Spormann A.M."/>
            <person name="Op den Camp H."/>
            <person name="Overmann J."/>
            <person name="Amann R."/>
            <person name="Jetten M.S.M."/>
            <person name="Mascher T."/>
            <person name="Medema M.H."/>
            <person name="Devos D.P."/>
            <person name="Kaster A.-K."/>
            <person name="Ovreas L."/>
            <person name="Rohde M."/>
            <person name="Galperin M.Y."/>
            <person name="Jogler C."/>
        </authorList>
    </citation>
    <scope>NUCLEOTIDE SEQUENCE [LARGE SCALE GENOMIC DNA]</scope>
    <source>
        <strain evidence="5 6">Pan216</strain>
    </source>
</reference>
<proteinExistence type="inferred from homology"/>
<dbReference type="SUPFAM" id="SSF89550">
    <property type="entry name" value="PHP domain-like"/>
    <property type="match status" value="1"/>
</dbReference>
<gene>
    <name evidence="5" type="primary">ywqE_2</name>
    <name evidence="5" type="ORF">Pan216_20270</name>
</gene>
<dbReference type="OrthoDB" id="9788539at2"/>
<dbReference type="AlphaFoldDB" id="A0A518B2F8"/>
<organism evidence="5 6">
    <name type="scientific">Kolteria novifilia</name>
    <dbReference type="NCBI Taxonomy" id="2527975"/>
    <lineage>
        <taxon>Bacteria</taxon>
        <taxon>Pseudomonadati</taxon>
        <taxon>Planctomycetota</taxon>
        <taxon>Planctomycetia</taxon>
        <taxon>Kolteriales</taxon>
        <taxon>Kolteriaceae</taxon>
        <taxon>Kolteria</taxon>
    </lineage>
</organism>
<evidence type="ECO:0000256" key="4">
    <source>
        <dbReference type="ARBA" id="ARBA00051722"/>
    </source>
</evidence>
<dbReference type="PIRSF" id="PIRSF016557">
    <property type="entry name" value="Caps_synth_CpsB"/>
    <property type="match status" value="1"/>
</dbReference>
<dbReference type="InterPro" id="IPR016667">
    <property type="entry name" value="Caps_polysacc_synth_CpsB/CapC"/>
</dbReference>
<evidence type="ECO:0000256" key="1">
    <source>
        <dbReference type="ARBA" id="ARBA00005750"/>
    </source>
</evidence>
<name>A0A518B2F8_9BACT</name>
<keyword evidence="3 5" id="KW-0378">Hydrolase</keyword>
<comment type="catalytic activity">
    <reaction evidence="4">
        <text>O-phospho-L-tyrosyl-[protein] + H2O = L-tyrosyl-[protein] + phosphate</text>
        <dbReference type="Rhea" id="RHEA:10684"/>
        <dbReference type="Rhea" id="RHEA-COMP:10136"/>
        <dbReference type="Rhea" id="RHEA-COMP:20101"/>
        <dbReference type="ChEBI" id="CHEBI:15377"/>
        <dbReference type="ChEBI" id="CHEBI:43474"/>
        <dbReference type="ChEBI" id="CHEBI:46858"/>
        <dbReference type="ChEBI" id="CHEBI:61978"/>
        <dbReference type="EC" id="3.1.3.48"/>
    </reaction>
</comment>
<keyword evidence="6" id="KW-1185">Reference proteome</keyword>
<dbReference type="Proteomes" id="UP000317093">
    <property type="component" value="Chromosome"/>
</dbReference>
<protein>
    <recommendedName>
        <fullName evidence="2">protein-tyrosine-phosphatase</fullName>
        <ecNumber evidence="2">3.1.3.48</ecNumber>
    </recommendedName>
</protein>
<comment type="similarity">
    <text evidence="1">Belongs to the metallo-dependent hydrolases superfamily. CpsB/CapC family.</text>
</comment>
<accession>A0A518B2F8</accession>
<dbReference type="GO" id="GO:0030145">
    <property type="term" value="F:manganese ion binding"/>
    <property type="evidence" value="ECO:0007669"/>
    <property type="project" value="InterPro"/>
</dbReference>
<dbReference type="Pfam" id="PF19567">
    <property type="entry name" value="CpsB_CapC"/>
    <property type="match status" value="1"/>
</dbReference>
<evidence type="ECO:0000256" key="2">
    <source>
        <dbReference type="ARBA" id="ARBA00013064"/>
    </source>
</evidence>
<evidence type="ECO:0000256" key="3">
    <source>
        <dbReference type="ARBA" id="ARBA00022801"/>
    </source>
</evidence>
<dbReference type="KEGG" id="knv:Pan216_20270"/>
<dbReference type="InterPro" id="IPR016195">
    <property type="entry name" value="Pol/histidinol_Pase-like"/>
</dbReference>
<evidence type="ECO:0000313" key="5">
    <source>
        <dbReference type="EMBL" id="QDU61173.1"/>
    </source>
</evidence>
<dbReference type="GO" id="GO:0004725">
    <property type="term" value="F:protein tyrosine phosphatase activity"/>
    <property type="evidence" value="ECO:0007669"/>
    <property type="project" value="UniProtKB-EC"/>
</dbReference>
<dbReference type="Gene3D" id="3.20.20.140">
    <property type="entry name" value="Metal-dependent hydrolases"/>
    <property type="match status" value="1"/>
</dbReference>
<dbReference type="RefSeq" id="WP_145257802.1">
    <property type="nucleotide sequence ID" value="NZ_CP036279.1"/>
</dbReference>
<dbReference type="PANTHER" id="PTHR39181:SF1">
    <property type="entry name" value="TYROSINE-PROTEIN PHOSPHATASE YWQE"/>
    <property type="match status" value="1"/>
</dbReference>
<dbReference type="EMBL" id="CP036279">
    <property type="protein sequence ID" value="QDU61173.1"/>
    <property type="molecule type" value="Genomic_DNA"/>
</dbReference>
<dbReference type="PANTHER" id="PTHR39181">
    <property type="entry name" value="TYROSINE-PROTEIN PHOSPHATASE YWQE"/>
    <property type="match status" value="1"/>
</dbReference>
<evidence type="ECO:0000313" key="6">
    <source>
        <dbReference type="Proteomes" id="UP000317093"/>
    </source>
</evidence>
<dbReference type="EC" id="3.1.3.48" evidence="2"/>